<feature type="compositionally biased region" description="Basic and acidic residues" evidence="1">
    <location>
        <begin position="1"/>
        <end position="19"/>
    </location>
</feature>
<proteinExistence type="predicted"/>
<reference evidence="2 3" key="1">
    <citation type="journal article" date="2011" name="J. Bacteriol.">
        <title>Genome sequence of the halotolerant marine bacterium Myxococcus fulvus HW-1.</title>
        <authorList>
            <person name="Li Z.F."/>
            <person name="Li X."/>
            <person name="Liu H."/>
            <person name="Liu X."/>
            <person name="Han K."/>
            <person name="Wu Z.H."/>
            <person name="Hu W."/>
            <person name="Li F.F."/>
            <person name="Li Y.Z."/>
        </authorList>
    </citation>
    <scope>NUCLEOTIDE SEQUENCE [LARGE SCALE GENOMIC DNA]</scope>
    <source>
        <strain evidence="3">ATCC BAA-855 / HW-1</strain>
    </source>
</reference>
<evidence type="ECO:0000313" key="3">
    <source>
        <dbReference type="Proteomes" id="UP000000488"/>
    </source>
</evidence>
<gene>
    <name evidence="2" type="ordered locus">LILAB_07055</name>
</gene>
<dbReference type="Proteomes" id="UP000000488">
    <property type="component" value="Chromosome"/>
</dbReference>
<feature type="region of interest" description="Disordered" evidence="1">
    <location>
        <begin position="51"/>
        <end position="116"/>
    </location>
</feature>
<protein>
    <submittedName>
        <fullName evidence="2">Uncharacterized protein</fullName>
    </submittedName>
</protein>
<organism evidence="2 3">
    <name type="scientific">Myxococcus fulvus (strain ATCC BAA-855 / HW-1)</name>
    <dbReference type="NCBI Taxonomy" id="483219"/>
    <lineage>
        <taxon>Bacteria</taxon>
        <taxon>Pseudomonadati</taxon>
        <taxon>Myxococcota</taxon>
        <taxon>Myxococcia</taxon>
        <taxon>Myxococcales</taxon>
        <taxon>Cystobacterineae</taxon>
        <taxon>Myxococcaceae</taxon>
        <taxon>Myxococcus</taxon>
    </lineage>
</organism>
<evidence type="ECO:0000256" key="1">
    <source>
        <dbReference type="SAM" id="MobiDB-lite"/>
    </source>
</evidence>
<dbReference type="EMBL" id="CP002830">
    <property type="protein sequence ID" value="AEI63326.1"/>
    <property type="molecule type" value="Genomic_DNA"/>
</dbReference>
<feature type="compositionally biased region" description="Basic and acidic residues" evidence="1">
    <location>
        <begin position="84"/>
        <end position="95"/>
    </location>
</feature>
<feature type="region of interest" description="Disordered" evidence="1">
    <location>
        <begin position="1"/>
        <end position="26"/>
    </location>
</feature>
<dbReference type="AlphaFoldDB" id="F8CBB9"/>
<dbReference type="KEGG" id="mfu:LILAB_07055"/>
<name>F8CBB9_MYXFH</name>
<sequence length="116" mass="13072">MQRGHDEDGAAEYREKAPDEDTAPAMARVEPVELLLALKWQQLPHPRVLVQRGAQLSGGEEEGSVSAEHARHRHGQRQGQGEDVPMREDAQREQHQILGNGRSQSARHQRGEEQRC</sequence>
<dbReference type="HOGENOM" id="CLU_2094205_0_0_7"/>
<evidence type="ECO:0000313" key="2">
    <source>
        <dbReference type="EMBL" id="AEI63326.1"/>
    </source>
</evidence>
<accession>F8CBB9</accession>